<dbReference type="WBParaSite" id="HPBE_0001588501-mRNA-1">
    <property type="protein sequence ID" value="HPBE_0001588501-mRNA-1"/>
    <property type="gene ID" value="HPBE_0001588501"/>
</dbReference>
<feature type="domain" description="SLC26A/SulP transporter" evidence="6">
    <location>
        <begin position="29"/>
        <end position="239"/>
    </location>
</feature>
<evidence type="ECO:0000259" key="6">
    <source>
        <dbReference type="Pfam" id="PF00916"/>
    </source>
</evidence>
<proteinExistence type="predicted"/>
<dbReference type="OrthoDB" id="288203at2759"/>
<sequence length="242" mass="26256">MLYAITPPAPVDRTQHPHLVGPFSIPDTGLTSGAAVHVFTSQLKSMTGVEGVPPTSEAFGLIKVPHELMDSGKACRISVAESLLLRPHRKDFLKDIVSFSTLIIFLADGTRYHLSVPVVGKVESGIPRPRVPPLDQAQDLVWSAITIAIISFVIHIALAKLISKKHNYEIDANQEWFALGGMNTIASFFGCFAGGSSLGRTMMQVKFGTRSQMSTLVCCAIMVSFVYGAASFIYHLPKVSIR</sequence>
<dbReference type="GO" id="GO:0055085">
    <property type="term" value="P:transmembrane transport"/>
    <property type="evidence" value="ECO:0007669"/>
    <property type="project" value="InterPro"/>
</dbReference>
<evidence type="ECO:0000256" key="1">
    <source>
        <dbReference type="ARBA" id="ARBA00004141"/>
    </source>
</evidence>
<keyword evidence="3 5" id="KW-1133">Transmembrane helix</keyword>
<evidence type="ECO:0000256" key="3">
    <source>
        <dbReference type="ARBA" id="ARBA00022989"/>
    </source>
</evidence>
<accession>A0A3P7ZRD0</accession>
<feature type="transmembrane region" description="Helical" evidence="5">
    <location>
        <begin position="213"/>
        <end position="236"/>
    </location>
</feature>
<evidence type="ECO:0000256" key="5">
    <source>
        <dbReference type="SAM" id="Phobius"/>
    </source>
</evidence>
<reference evidence="7 8" key="1">
    <citation type="submission" date="2018-11" db="EMBL/GenBank/DDBJ databases">
        <authorList>
            <consortium name="Pathogen Informatics"/>
        </authorList>
    </citation>
    <scope>NUCLEOTIDE SEQUENCE [LARGE SCALE GENOMIC DNA]</scope>
</reference>
<feature type="transmembrane region" description="Helical" evidence="5">
    <location>
        <begin position="140"/>
        <end position="163"/>
    </location>
</feature>
<evidence type="ECO:0000313" key="9">
    <source>
        <dbReference type="WBParaSite" id="HPBE_0001588501-mRNA-1"/>
    </source>
</evidence>
<dbReference type="InterPro" id="IPR011547">
    <property type="entry name" value="SLC26A/SulP_dom"/>
</dbReference>
<evidence type="ECO:0000313" key="8">
    <source>
        <dbReference type="Proteomes" id="UP000050761"/>
    </source>
</evidence>
<dbReference type="PANTHER" id="PTHR11814">
    <property type="entry name" value="SULFATE TRANSPORTER"/>
    <property type="match status" value="1"/>
</dbReference>
<dbReference type="Pfam" id="PF00916">
    <property type="entry name" value="Sulfate_transp"/>
    <property type="match status" value="1"/>
</dbReference>
<dbReference type="GO" id="GO:0016020">
    <property type="term" value="C:membrane"/>
    <property type="evidence" value="ECO:0007669"/>
    <property type="project" value="UniProtKB-SubCell"/>
</dbReference>
<dbReference type="AlphaFoldDB" id="A0A3P7ZRD0"/>
<keyword evidence="4 5" id="KW-0472">Membrane</keyword>
<keyword evidence="2 5" id="KW-0812">Transmembrane</keyword>
<reference evidence="9" key="2">
    <citation type="submission" date="2019-09" db="UniProtKB">
        <authorList>
            <consortium name="WormBaseParasite"/>
        </authorList>
    </citation>
    <scope>IDENTIFICATION</scope>
</reference>
<feature type="transmembrane region" description="Helical" evidence="5">
    <location>
        <begin position="175"/>
        <end position="198"/>
    </location>
</feature>
<evidence type="ECO:0000256" key="2">
    <source>
        <dbReference type="ARBA" id="ARBA00022692"/>
    </source>
</evidence>
<comment type="subcellular location">
    <subcellularLocation>
        <location evidence="1">Membrane</location>
        <topology evidence="1">Multi-pass membrane protein</topology>
    </subcellularLocation>
</comment>
<keyword evidence="8" id="KW-1185">Reference proteome</keyword>
<dbReference type="InterPro" id="IPR001902">
    <property type="entry name" value="SLC26A/SulP_fam"/>
</dbReference>
<name>A0A3P7ZRD0_HELPZ</name>
<evidence type="ECO:0000256" key="4">
    <source>
        <dbReference type="ARBA" id="ARBA00023136"/>
    </source>
</evidence>
<evidence type="ECO:0000313" key="7">
    <source>
        <dbReference type="EMBL" id="VDP04227.1"/>
    </source>
</evidence>
<protein>
    <submittedName>
        <fullName evidence="9">Sulfate_transp domain-containing protein</fullName>
    </submittedName>
</protein>
<dbReference type="EMBL" id="UZAH01029097">
    <property type="protein sequence ID" value="VDP04227.1"/>
    <property type="molecule type" value="Genomic_DNA"/>
</dbReference>
<dbReference type="Proteomes" id="UP000050761">
    <property type="component" value="Unassembled WGS sequence"/>
</dbReference>
<organism evidence="7">
    <name type="scientific">Heligmosomoides polygyrus</name>
    <name type="common">Parasitic roundworm</name>
    <dbReference type="NCBI Taxonomy" id="6339"/>
    <lineage>
        <taxon>Eukaryota</taxon>
        <taxon>Metazoa</taxon>
        <taxon>Ecdysozoa</taxon>
        <taxon>Nematoda</taxon>
        <taxon>Chromadorea</taxon>
        <taxon>Rhabditida</taxon>
        <taxon>Rhabditina</taxon>
        <taxon>Rhabditomorpha</taxon>
        <taxon>Strongyloidea</taxon>
        <taxon>Heligmosomidae</taxon>
        <taxon>Heligmosomoides</taxon>
    </lineage>
</organism>
<gene>
    <name evidence="7" type="ORF">HPBE_LOCUS15884</name>
</gene>